<dbReference type="InterPro" id="IPR050832">
    <property type="entry name" value="Bact_Acetyltransf"/>
</dbReference>
<reference evidence="4 5" key="1">
    <citation type="journal article" date="2015" name="Stand. Genomic Sci.">
        <title>Genomic Encyclopedia of Bacterial and Archaeal Type Strains, Phase III: the genomes of soil and plant-associated and newly described type strains.</title>
        <authorList>
            <person name="Whitman W.B."/>
            <person name="Woyke T."/>
            <person name="Klenk H.P."/>
            <person name="Zhou Y."/>
            <person name="Lilburn T.G."/>
            <person name="Beck B.J."/>
            <person name="De Vos P."/>
            <person name="Vandamme P."/>
            <person name="Eisen J.A."/>
            <person name="Garrity G."/>
            <person name="Hugenholtz P."/>
            <person name="Kyrpides N.C."/>
        </authorList>
    </citation>
    <scope>NUCLEOTIDE SEQUENCE [LARGE SCALE GENOMIC DNA]</scope>
    <source>
        <strain evidence="4 5">VKM Ac-2572</strain>
    </source>
</reference>
<dbReference type="AlphaFoldDB" id="A0A4R2H0N9"/>
<name>A0A4R2H0N9_9ACTN</name>
<dbReference type="CDD" id="cd04301">
    <property type="entry name" value="NAT_SF"/>
    <property type="match status" value="2"/>
</dbReference>
<dbReference type="GO" id="GO:0016747">
    <property type="term" value="F:acyltransferase activity, transferring groups other than amino-acyl groups"/>
    <property type="evidence" value="ECO:0007669"/>
    <property type="project" value="InterPro"/>
</dbReference>
<keyword evidence="1" id="KW-0808">Transferase</keyword>
<dbReference type="EMBL" id="SLWN01000017">
    <property type="protein sequence ID" value="TCO17669.1"/>
    <property type="molecule type" value="Genomic_DNA"/>
</dbReference>
<dbReference type="SUPFAM" id="SSF55729">
    <property type="entry name" value="Acyl-CoA N-acyltransferases (Nat)"/>
    <property type="match status" value="2"/>
</dbReference>
<dbReference type="Pfam" id="PF00583">
    <property type="entry name" value="Acetyltransf_1"/>
    <property type="match status" value="1"/>
</dbReference>
<sequence>MSWPEGIEARPIDKGDADAWAELLAAKEKVDQEGENYDAQDLIDELEDPHLDPAVDTIGLWADGRMVGYGKLHAADAVIDIDRVGTEGTIHPEWRRRGLGSALMPWLINRAGELHAAKHPGTTGEVTSNRISTNVGAERLFQQFGFEERRYFIDMKRGLDQPVPKVALDAGLRLVPFDTSMDEALRLAHNDVFLDHWGSTPKDPESWKTWFTGARAFRGGASYVVLDGDTIAAYVLGYEYEADTEATGIRELYIGQVGTVKAYRGRGLARVTLAKVLAKAAEVGYQRSGLGVDADNPTGALGLYERLGYSVSSKWVSYGLPL</sequence>
<evidence type="ECO:0000259" key="3">
    <source>
        <dbReference type="PROSITE" id="PS51186"/>
    </source>
</evidence>
<dbReference type="GO" id="GO:0005840">
    <property type="term" value="C:ribosome"/>
    <property type="evidence" value="ECO:0007669"/>
    <property type="project" value="UniProtKB-KW"/>
</dbReference>
<dbReference type="InterPro" id="IPR000182">
    <property type="entry name" value="GNAT_dom"/>
</dbReference>
<dbReference type="RefSeq" id="WP_132214456.1">
    <property type="nucleotide sequence ID" value="NZ_SLWN01000017.1"/>
</dbReference>
<evidence type="ECO:0000256" key="2">
    <source>
        <dbReference type="ARBA" id="ARBA00023315"/>
    </source>
</evidence>
<feature type="domain" description="N-acetyltransferase" evidence="3">
    <location>
        <begin position="172"/>
        <end position="322"/>
    </location>
</feature>
<evidence type="ECO:0000313" key="4">
    <source>
        <dbReference type="EMBL" id="TCO17669.1"/>
    </source>
</evidence>
<dbReference type="PROSITE" id="PS51186">
    <property type="entry name" value="GNAT"/>
    <property type="match status" value="2"/>
</dbReference>
<gene>
    <name evidence="4" type="ORF">EV652_117122</name>
</gene>
<keyword evidence="4" id="KW-0689">Ribosomal protein</keyword>
<evidence type="ECO:0000313" key="5">
    <source>
        <dbReference type="Proteomes" id="UP000294508"/>
    </source>
</evidence>
<dbReference type="OrthoDB" id="9799092at2"/>
<comment type="caution">
    <text evidence="4">The sequence shown here is derived from an EMBL/GenBank/DDBJ whole genome shotgun (WGS) entry which is preliminary data.</text>
</comment>
<keyword evidence="5" id="KW-1185">Reference proteome</keyword>
<organism evidence="4 5">
    <name type="scientific">Kribbella steppae</name>
    <dbReference type="NCBI Taxonomy" id="2512223"/>
    <lineage>
        <taxon>Bacteria</taxon>
        <taxon>Bacillati</taxon>
        <taxon>Actinomycetota</taxon>
        <taxon>Actinomycetes</taxon>
        <taxon>Propionibacteriales</taxon>
        <taxon>Kribbellaceae</taxon>
        <taxon>Kribbella</taxon>
    </lineage>
</organism>
<protein>
    <submittedName>
        <fullName evidence="4">Ribosomal protein S18 acetylase RimI-like enzyme</fullName>
    </submittedName>
</protein>
<dbReference type="Pfam" id="PF13508">
    <property type="entry name" value="Acetyltransf_7"/>
    <property type="match status" value="1"/>
</dbReference>
<accession>A0A4R2H0N9</accession>
<proteinExistence type="predicted"/>
<dbReference type="PANTHER" id="PTHR43877">
    <property type="entry name" value="AMINOALKYLPHOSPHONATE N-ACETYLTRANSFERASE-RELATED-RELATED"/>
    <property type="match status" value="1"/>
</dbReference>
<dbReference type="InterPro" id="IPR016181">
    <property type="entry name" value="Acyl_CoA_acyltransferase"/>
</dbReference>
<dbReference type="Gene3D" id="3.40.630.30">
    <property type="match status" value="1"/>
</dbReference>
<keyword evidence="2" id="KW-0012">Acyltransferase</keyword>
<evidence type="ECO:0000256" key="1">
    <source>
        <dbReference type="ARBA" id="ARBA00022679"/>
    </source>
</evidence>
<dbReference type="Proteomes" id="UP000294508">
    <property type="component" value="Unassembled WGS sequence"/>
</dbReference>
<feature type="domain" description="N-acetyltransferase" evidence="3">
    <location>
        <begin position="7"/>
        <end position="175"/>
    </location>
</feature>
<keyword evidence="4" id="KW-0687">Ribonucleoprotein</keyword>